<evidence type="ECO:0000313" key="1">
    <source>
        <dbReference type="EMBL" id="EJK69367.1"/>
    </source>
</evidence>
<protein>
    <submittedName>
        <fullName evidence="1">Uncharacterized protein</fullName>
    </submittedName>
</protein>
<dbReference type="EMBL" id="AGNL01010185">
    <property type="protein sequence ID" value="EJK69367.1"/>
    <property type="molecule type" value="Genomic_DNA"/>
</dbReference>
<evidence type="ECO:0000313" key="2">
    <source>
        <dbReference type="Proteomes" id="UP000266841"/>
    </source>
</evidence>
<dbReference type="Proteomes" id="UP000266841">
    <property type="component" value="Unassembled WGS sequence"/>
</dbReference>
<dbReference type="AlphaFoldDB" id="K0TFR5"/>
<organism evidence="1 2">
    <name type="scientific">Thalassiosira oceanica</name>
    <name type="common">Marine diatom</name>
    <dbReference type="NCBI Taxonomy" id="159749"/>
    <lineage>
        <taxon>Eukaryota</taxon>
        <taxon>Sar</taxon>
        <taxon>Stramenopiles</taxon>
        <taxon>Ochrophyta</taxon>
        <taxon>Bacillariophyta</taxon>
        <taxon>Coscinodiscophyceae</taxon>
        <taxon>Thalassiosirophycidae</taxon>
        <taxon>Thalassiosirales</taxon>
        <taxon>Thalassiosiraceae</taxon>
        <taxon>Thalassiosira</taxon>
    </lineage>
</organism>
<sequence>MMMCDPFYTSLDSLSSGATKHKDIHYDPVPQPQSPDLHFDEIEEMKDWEFEDDAELVEANFRLSVATASMKSVQNILDLSDDLSEKLQKSTCSSIIGSHLAVPFRVACELVIMIAAKIVFAIKLAYQIARDGVAIAEVIEGHKTQNHARNNYEMQIEDREWLFRSTQTLNLNMYEQNTQVLHELQKKHTDMLNKLQSKHTDIQNSLGRMQDAIHDNQRQIIKGTETIETAIEKTCTRKIKRNQGGRLLEKSKAFNDAVVEDSLSESYIGDEEVEEDIVGLAEVNMKLEQLQKDMDDRFGRLEDKFEDRLDRLETLLGKLVEQQQVA</sequence>
<comment type="caution">
    <text evidence="1">The sequence shown here is derived from an EMBL/GenBank/DDBJ whole genome shotgun (WGS) entry which is preliminary data.</text>
</comment>
<proteinExistence type="predicted"/>
<accession>K0TFR5</accession>
<keyword evidence="2" id="KW-1185">Reference proteome</keyword>
<gene>
    <name evidence="1" type="ORF">THAOC_09386</name>
</gene>
<name>K0TFR5_THAOC</name>
<reference evidence="1 2" key="1">
    <citation type="journal article" date="2012" name="Genome Biol.">
        <title>Genome and low-iron response of an oceanic diatom adapted to chronic iron limitation.</title>
        <authorList>
            <person name="Lommer M."/>
            <person name="Specht M."/>
            <person name="Roy A.S."/>
            <person name="Kraemer L."/>
            <person name="Andreson R."/>
            <person name="Gutowska M.A."/>
            <person name="Wolf J."/>
            <person name="Bergner S.V."/>
            <person name="Schilhabel M.B."/>
            <person name="Klostermeier U.C."/>
            <person name="Beiko R.G."/>
            <person name="Rosenstiel P."/>
            <person name="Hippler M."/>
            <person name="Laroche J."/>
        </authorList>
    </citation>
    <scope>NUCLEOTIDE SEQUENCE [LARGE SCALE GENOMIC DNA]</scope>
    <source>
        <strain evidence="1 2">CCMP1005</strain>
    </source>
</reference>